<dbReference type="RefSeq" id="XP_060122990.1">
    <property type="nucleotide sequence ID" value="XM_060267007.1"/>
</dbReference>
<evidence type="ECO:0000313" key="3">
    <source>
        <dbReference type="Proteomes" id="UP001217754"/>
    </source>
</evidence>
<evidence type="ECO:0000313" key="2">
    <source>
        <dbReference type="EMBL" id="WFD40093.1"/>
    </source>
</evidence>
<proteinExistence type="predicted"/>
<dbReference type="GO" id="GO:0010945">
    <property type="term" value="F:coenzyme A diphosphatase activity"/>
    <property type="evidence" value="ECO:0007669"/>
    <property type="project" value="InterPro"/>
</dbReference>
<dbReference type="Proteomes" id="UP001217754">
    <property type="component" value="Chromosome 5"/>
</dbReference>
<dbReference type="GeneID" id="85226729"/>
<dbReference type="InterPro" id="IPR045121">
    <property type="entry name" value="CoAse"/>
</dbReference>
<reference evidence="2" key="1">
    <citation type="submission" date="2023-03" db="EMBL/GenBank/DDBJ databases">
        <title>Mating type loci evolution in Malassezia.</title>
        <authorList>
            <person name="Coelho M.A."/>
        </authorList>
    </citation>
    <scope>NUCLEOTIDE SEQUENCE</scope>
    <source>
        <strain evidence="2">CBS 9431</strain>
    </source>
</reference>
<sequence>MESFLSANELAVTPTVMLMPDPDIPLELNKREVTSIFATPLEAFLFHAPPPDLESAMHVTTPDRRAPTPLPGKKNADQTFPQPDPNESHWHSIYEVYWITERLRRHTFWDKRNPIRGLTSDILIRAAEIAYGKEPDYGVRAEKQPPQAKMLYHAFAGPERVRGYRVPPRIEPIDLEQEKARRARL</sequence>
<dbReference type="EMBL" id="CP119962">
    <property type="protein sequence ID" value="WFD40093.1"/>
    <property type="molecule type" value="Genomic_DNA"/>
</dbReference>
<protein>
    <submittedName>
        <fullName evidence="2">Uncharacterized protein</fullName>
    </submittedName>
</protein>
<accession>A0AAF0JB35</accession>
<dbReference type="PANTHER" id="PTHR12992:SF45">
    <property type="entry name" value="NUDIX HYDROLASE DOMAIN-CONTAINING PROTEIN"/>
    <property type="match status" value="1"/>
</dbReference>
<dbReference type="GO" id="GO:0015938">
    <property type="term" value="P:coenzyme A catabolic process"/>
    <property type="evidence" value="ECO:0007669"/>
    <property type="project" value="TreeGrafter"/>
</dbReference>
<dbReference type="PANTHER" id="PTHR12992">
    <property type="entry name" value="NUDIX HYDROLASE"/>
    <property type="match status" value="1"/>
</dbReference>
<dbReference type="AlphaFoldDB" id="A0AAF0JB35"/>
<gene>
    <name evidence="2" type="ORF">MJAP1_003078</name>
</gene>
<evidence type="ECO:0000256" key="1">
    <source>
        <dbReference type="SAM" id="MobiDB-lite"/>
    </source>
</evidence>
<keyword evidence="3" id="KW-1185">Reference proteome</keyword>
<feature type="region of interest" description="Disordered" evidence="1">
    <location>
        <begin position="61"/>
        <end position="86"/>
    </location>
</feature>
<organism evidence="2 3">
    <name type="scientific">Malassezia japonica</name>
    <dbReference type="NCBI Taxonomy" id="223818"/>
    <lineage>
        <taxon>Eukaryota</taxon>
        <taxon>Fungi</taxon>
        <taxon>Dikarya</taxon>
        <taxon>Basidiomycota</taxon>
        <taxon>Ustilaginomycotina</taxon>
        <taxon>Malasseziomycetes</taxon>
        <taxon>Malasseziales</taxon>
        <taxon>Malasseziaceae</taxon>
        <taxon>Malassezia</taxon>
    </lineage>
</organism>
<name>A0AAF0JB35_9BASI</name>